<dbReference type="PROSITE" id="PS50850">
    <property type="entry name" value="MFS"/>
    <property type="match status" value="1"/>
</dbReference>
<keyword evidence="6 8" id="KW-0472">Membrane</keyword>
<evidence type="ECO:0000256" key="8">
    <source>
        <dbReference type="SAM" id="Phobius"/>
    </source>
</evidence>
<comment type="caution">
    <text evidence="10">The sequence shown here is derived from an EMBL/GenBank/DDBJ whole genome shotgun (WGS) entry which is preliminary data.</text>
</comment>
<evidence type="ECO:0000256" key="4">
    <source>
        <dbReference type="ARBA" id="ARBA00022692"/>
    </source>
</evidence>
<feature type="transmembrane region" description="Helical" evidence="8">
    <location>
        <begin position="375"/>
        <end position="399"/>
    </location>
</feature>
<dbReference type="Gene3D" id="1.20.1250.20">
    <property type="entry name" value="MFS general substrate transporter like domains"/>
    <property type="match status" value="2"/>
</dbReference>
<sequence length="454" mass="47593">MNATSSGTAPGPVRPMKVAIASLIGTAIEWYDYFVYGLAAAMVFGPLFFPAFSSVTGTLAAFATFSVGFIARPLGGIVMGHFGDRIGRKSMLVTSLLMMGIATVGVGLLPTYEAIGAWAPVLLVTLRLIQGLGVGGEWGGAVLMAVEHAPPNRKGFYGSFAQMGVPAGLILANVAFLGVTAGVSDSAFLTWGWRVPFLFSAVLVVVGVVIRFTITESPDFEREKESSGTERLPIVAVLRHNAGAVALGAGAFIGINAVGYIYMAYLLAYSDEALNLDRSLVLTFILLGSCAWLVTVPTASVMSDRYGRRKVLLYGSIGLTAAAAALFPLVDTGSSVVILIALLVTGVAMGTVYGPLAALYTELFPVRVRYSGASLAYQIGALLGGGLAPTVASSLYASWRSSLPITVYLTATTLVSLGCVAAVRHRHIRNSMPEGPLSPDHEAREGDLTRQEGR</sequence>
<evidence type="ECO:0000313" key="11">
    <source>
        <dbReference type="Proteomes" id="UP000309992"/>
    </source>
</evidence>
<keyword evidence="5 8" id="KW-1133">Transmembrane helix</keyword>
<evidence type="ECO:0000256" key="6">
    <source>
        <dbReference type="ARBA" id="ARBA00023136"/>
    </source>
</evidence>
<feature type="transmembrane region" description="Helical" evidence="8">
    <location>
        <begin position="280"/>
        <end position="299"/>
    </location>
</feature>
<feature type="transmembrane region" description="Helical" evidence="8">
    <location>
        <begin position="405"/>
        <end position="423"/>
    </location>
</feature>
<reference evidence="10 11" key="1">
    <citation type="journal article" date="2015" name="Antonie Van Leeuwenhoek">
        <title>Prauserella endophytica sp. nov., an endophytic actinobacterium isolated from Tamarix taklamakanensis.</title>
        <authorList>
            <person name="Liu J.M."/>
            <person name="Habden X."/>
            <person name="Guo L."/>
            <person name="Tuo L."/>
            <person name="Jiang Z.K."/>
            <person name="Liu S.W."/>
            <person name="Liu X.F."/>
            <person name="Chen L."/>
            <person name="Li R.F."/>
            <person name="Zhang Y.Q."/>
            <person name="Sun C.H."/>
        </authorList>
    </citation>
    <scope>NUCLEOTIDE SEQUENCE [LARGE SCALE GENOMIC DNA]</scope>
    <source>
        <strain evidence="10 11">CGMCC 4.7182</strain>
    </source>
</reference>
<evidence type="ECO:0000259" key="9">
    <source>
        <dbReference type="PROSITE" id="PS50850"/>
    </source>
</evidence>
<organism evidence="10 11">
    <name type="scientific">Prauserella endophytica</name>
    <dbReference type="NCBI Taxonomy" id="1592324"/>
    <lineage>
        <taxon>Bacteria</taxon>
        <taxon>Bacillati</taxon>
        <taxon>Actinomycetota</taxon>
        <taxon>Actinomycetes</taxon>
        <taxon>Pseudonocardiales</taxon>
        <taxon>Pseudonocardiaceae</taxon>
        <taxon>Prauserella</taxon>
        <taxon>Prauserella coralliicola group</taxon>
    </lineage>
</organism>
<comment type="subcellular location">
    <subcellularLocation>
        <location evidence="1">Cell membrane</location>
        <topology evidence="1">Multi-pass membrane protein</topology>
    </subcellularLocation>
</comment>
<feature type="compositionally biased region" description="Basic and acidic residues" evidence="7">
    <location>
        <begin position="439"/>
        <end position="454"/>
    </location>
</feature>
<name>A0ABY2S9C2_9PSEU</name>
<evidence type="ECO:0000313" key="10">
    <source>
        <dbReference type="EMBL" id="TKG72469.1"/>
    </source>
</evidence>
<feature type="transmembrane region" description="Helical" evidence="8">
    <location>
        <begin position="191"/>
        <end position="214"/>
    </location>
</feature>
<evidence type="ECO:0000256" key="7">
    <source>
        <dbReference type="SAM" id="MobiDB-lite"/>
    </source>
</evidence>
<feature type="region of interest" description="Disordered" evidence="7">
    <location>
        <begin position="430"/>
        <end position="454"/>
    </location>
</feature>
<dbReference type="EMBL" id="SWMS01000002">
    <property type="protein sequence ID" value="TKG72469.1"/>
    <property type="molecule type" value="Genomic_DNA"/>
</dbReference>
<keyword evidence="4 8" id="KW-0812">Transmembrane</keyword>
<keyword evidence="2" id="KW-0813">Transport</keyword>
<dbReference type="InterPro" id="IPR020846">
    <property type="entry name" value="MFS_dom"/>
</dbReference>
<keyword evidence="11" id="KW-1185">Reference proteome</keyword>
<keyword evidence="3" id="KW-1003">Cell membrane</keyword>
<dbReference type="InterPro" id="IPR005829">
    <property type="entry name" value="Sugar_transporter_CS"/>
</dbReference>
<evidence type="ECO:0000256" key="1">
    <source>
        <dbReference type="ARBA" id="ARBA00004651"/>
    </source>
</evidence>
<feature type="transmembrane region" description="Helical" evidence="8">
    <location>
        <begin position="336"/>
        <end position="363"/>
    </location>
</feature>
<dbReference type="Proteomes" id="UP000309992">
    <property type="component" value="Unassembled WGS sequence"/>
</dbReference>
<proteinExistence type="predicted"/>
<dbReference type="PROSITE" id="PS00216">
    <property type="entry name" value="SUGAR_TRANSPORT_1"/>
    <property type="match status" value="1"/>
</dbReference>
<feature type="transmembrane region" description="Helical" evidence="8">
    <location>
        <begin position="311"/>
        <end position="330"/>
    </location>
</feature>
<feature type="transmembrane region" description="Helical" evidence="8">
    <location>
        <begin position="244"/>
        <end position="268"/>
    </location>
</feature>
<feature type="transmembrane region" description="Helical" evidence="8">
    <location>
        <begin position="156"/>
        <end position="179"/>
    </location>
</feature>
<dbReference type="InterPro" id="IPR036259">
    <property type="entry name" value="MFS_trans_sf"/>
</dbReference>
<feature type="transmembrane region" description="Helical" evidence="8">
    <location>
        <begin position="115"/>
        <end position="135"/>
    </location>
</feature>
<accession>A0ABY2S9C2</accession>
<dbReference type="SUPFAM" id="SSF103473">
    <property type="entry name" value="MFS general substrate transporter"/>
    <property type="match status" value="1"/>
</dbReference>
<dbReference type="CDD" id="cd17369">
    <property type="entry name" value="MFS_ShiA_like"/>
    <property type="match status" value="1"/>
</dbReference>
<dbReference type="PANTHER" id="PTHR43045">
    <property type="entry name" value="SHIKIMATE TRANSPORTER"/>
    <property type="match status" value="1"/>
</dbReference>
<dbReference type="Pfam" id="PF07690">
    <property type="entry name" value="MFS_1"/>
    <property type="match status" value="1"/>
</dbReference>
<evidence type="ECO:0000256" key="5">
    <source>
        <dbReference type="ARBA" id="ARBA00022989"/>
    </source>
</evidence>
<gene>
    <name evidence="10" type="ORF">FCN18_04240</name>
</gene>
<protein>
    <submittedName>
        <fullName evidence="10">MHS family MFS transporter</fullName>
    </submittedName>
</protein>
<evidence type="ECO:0000256" key="2">
    <source>
        <dbReference type="ARBA" id="ARBA00022448"/>
    </source>
</evidence>
<dbReference type="PANTHER" id="PTHR43045:SF1">
    <property type="entry name" value="SHIKIMATE TRANSPORTER"/>
    <property type="match status" value="1"/>
</dbReference>
<feature type="transmembrane region" description="Helical" evidence="8">
    <location>
        <begin position="91"/>
        <end position="109"/>
    </location>
</feature>
<feature type="domain" description="Major facilitator superfamily (MFS) profile" evidence="9">
    <location>
        <begin position="18"/>
        <end position="430"/>
    </location>
</feature>
<feature type="transmembrane region" description="Helical" evidence="8">
    <location>
        <begin position="59"/>
        <end position="79"/>
    </location>
</feature>
<evidence type="ECO:0000256" key="3">
    <source>
        <dbReference type="ARBA" id="ARBA00022475"/>
    </source>
</evidence>
<dbReference type="InterPro" id="IPR011701">
    <property type="entry name" value="MFS"/>
</dbReference>